<evidence type="ECO:0000259" key="2">
    <source>
        <dbReference type="Pfam" id="PF11127"/>
    </source>
</evidence>
<keyword evidence="4" id="KW-1185">Reference proteome</keyword>
<evidence type="ECO:0000313" key="4">
    <source>
        <dbReference type="Proteomes" id="UP000055136"/>
    </source>
</evidence>
<dbReference type="KEGG" id="tee:Tel_16175"/>
<name>A0A0S2THD4_9GAMM</name>
<proteinExistence type="predicted"/>
<protein>
    <recommendedName>
        <fullName evidence="2">Inner membrane protein YgaP-like transmembrane domain-containing protein</fullName>
    </recommendedName>
</protein>
<organism evidence="3 4">
    <name type="scientific">Candidatus Tenderia electrophaga</name>
    <dbReference type="NCBI Taxonomy" id="1748243"/>
    <lineage>
        <taxon>Bacteria</taxon>
        <taxon>Pseudomonadati</taxon>
        <taxon>Pseudomonadota</taxon>
        <taxon>Gammaproteobacteria</taxon>
        <taxon>Candidatus Tenderiales</taxon>
        <taxon>Candidatus Tenderiaceae</taxon>
        <taxon>Candidatus Tenderia</taxon>
    </lineage>
</organism>
<evidence type="ECO:0000313" key="3">
    <source>
        <dbReference type="EMBL" id="ALP54563.1"/>
    </source>
</evidence>
<evidence type="ECO:0000256" key="1">
    <source>
        <dbReference type="SAM" id="Phobius"/>
    </source>
</evidence>
<dbReference type="EMBL" id="CP013099">
    <property type="protein sequence ID" value="ALP54563.1"/>
    <property type="molecule type" value="Genomic_DNA"/>
</dbReference>
<keyword evidence="1" id="KW-0812">Transmembrane</keyword>
<dbReference type="Proteomes" id="UP000055136">
    <property type="component" value="Chromosome"/>
</dbReference>
<keyword evidence="1" id="KW-0472">Membrane</keyword>
<dbReference type="Pfam" id="PF11127">
    <property type="entry name" value="YgaP-like_TM"/>
    <property type="match status" value="1"/>
</dbReference>
<keyword evidence="1" id="KW-1133">Transmembrane helix</keyword>
<sequence>MLKTPYDNIHPLERFARLVLGAAMIALIFSSSASIATSFASNPWITLASVYPVMTAIMAWDPLYAMLGQLPSPAPRKSKPLSHAPA</sequence>
<accession>A0A0S2THD4</accession>
<feature type="domain" description="Inner membrane protein YgaP-like transmembrane" evidence="2">
    <location>
        <begin position="8"/>
        <end position="68"/>
    </location>
</feature>
<dbReference type="AlphaFoldDB" id="A0A0S2THD4"/>
<feature type="transmembrane region" description="Helical" evidence="1">
    <location>
        <begin position="44"/>
        <end position="67"/>
    </location>
</feature>
<dbReference type="InterPro" id="IPR021309">
    <property type="entry name" value="YgaP-like_TM"/>
</dbReference>
<reference evidence="3" key="1">
    <citation type="submission" date="2015-10" db="EMBL/GenBank/DDBJ databases">
        <title>Description of Candidatus Tenderia electrophaga gen. nov, sp. nov., an Uncultivated Electroautotroph from a Biocathode Enrichment.</title>
        <authorList>
            <person name="Eddie B.J."/>
            <person name="Malanoski A.P."/>
            <person name="Wang Z."/>
            <person name="Hall R.J."/>
            <person name="Oh S.D."/>
            <person name="Heiner C."/>
            <person name="Lin B."/>
            <person name="Strycharz-Glaven S.M."/>
        </authorList>
    </citation>
    <scope>NUCLEOTIDE SEQUENCE [LARGE SCALE GENOMIC DNA]</scope>
    <source>
        <strain evidence="3">NRL1</strain>
    </source>
</reference>
<gene>
    <name evidence="3" type="ORF">Tel_16175</name>
</gene>